<evidence type="ECO:0000259" key="13">
    <source>
        <dbReference type="Pfam" id="PF07504"/>
    </source>
</evidence>
<evidence type="ECO:0000256" key="9">
    <source>
        <dbReference type="SAM" id="SignalP"/>
    </source>
</evidence>
<evidence type="ECO:0000256" key="3">
    <source>
        <dbReference type="ARBA" id="ARBA00022723"/>
    </source>
</evidence>
<evidence type="ECO:0000256" key="8">
    <source>
        <dbReference type="ARBA" id="ARBA00023145"/>
    </source>
</evidence>
<keyword evidence="15" id="KW-1185">Reference proteome</keyword>
<name>A0A4R2JYB6_9PSEU</name>
<reference evidence="14 15" key="1">
    <citation type="submission" date="2019-03" db="EMBL/GenBank/DDBJ databases">
        <title>Genomic Encyclopedia of Type Strains, Phase IV (KMG-IV): sequencing the most valuable type-strain genomes for metagenomic binning, comparative biology and taxonomic classification.</title>
        <authorList>
            <person name="Goeker M."/>
        </authorList>
    </citation>
    <scope>NUCLEOTIDE SEQUENCE [LARGE SCALE GENOMIC DNA]</scope>
    <source>
        <strain evidence="14 15">DSM 45934</strain>
    </source>
</reference>
<dbReference type="InterPro" id="IPR050728">
    <property type="entry name" value="Zinc_Metalloprotease_M4"/>
</dbReference>
<dbReference type="Gene3D" id="2.60.40.10">
    <property type="entry name" value="Immunoglobulins"/>
    <property type="match status" value="1"/>
</dbReference>
<dbReference type="GO" id="GO:0005509">
    <property type="term" value="F:calcium ion binding"/>
    <property type="evidence" value="ECO:0007669"/>
    <property type="project" value="InterPro"/>
</dbReference>
<dbReference type="CDD" id="cd09597">
    <property type="entry name" value="M4_TLP"/>
    <property type="match status" value="1"/>
</dbReference>
<dbReference type="InterPro" id="IPR013783">
    <property type="entry name" value="Ig-like_fold"/>
</dbReference>
<dbReference type="Gene3D" id="3.10.450.490">
    <property type="match status" value="1"/>
</dbReference>
<accession>A0A4R2JYB6</accession>
<keyword evidence="3" id="KW-0479">Metal-binding</keyword>
<dbReference type="InterPro" id="IPR001570">
    <property type="entry name" value="Peptidase_M4_C_domain"/>
</dbReference>
<evidence type="ECO:0000256" key="1">
    <source>
        <dbReference type="ARBA" id="ARBA00001947"/>
    </source>
</evidence>
<gene>
    <name evidence="14" type="ORF">EV192_102514</name>
</gene>
<feature type="domain" description="Peptidase M4" evidence="10">
    <location>
        <begin position="206"/>
        <end position="335"/>
    </location>
</feature>
<dbReference type="Pfam" id="PF01447">
    <property type="entry name" value="Peptidase_M4"/>
    <property type="match status" value="1"/>
</dbReference>
<evidence type="ECO:0000259" key="11">
    <source>
        <dbReference type="Pfam" id="PF02868"/>
    </source>
</evidence>
<dbReference type="InterPro" id="IPR025711">
    <property type="entry name" value="PepSY"/>
</dbReference>
<dbReference type="OrthoDB" id="345880at2"/>
<evidence type="ECO:0000313" key="14">
    <source>
        <dbReference type="EMBL" id="TCO62376.1"/>
    </source>
</evidence>
<dbReference type="SUPFAM" id="SSF49313">
    <property type="entry name" value="Cadherin-like"/>
    <property type="match status" value="1"/>
</dbReference>
<protein>
    <submittedName>
        <fullName evidence="14">Zn-dependent metalloprotease</fullName>
    </submittedName>
</protein>
<dbReference type="Pfam" id="PF05345">
    <property type="entry name" value="He_PIG"/>
    <property type="match status" value="1"/>
</dbReference>
<organism evidence="14 15">
    <name type="scientific">Actinocrispum wychmicini</name>
    <dbReference type="NCBI Taxonomy" id="1213861"/>
    <lineage>
        <taxon>Bacteria</taxon>
        <taxon>Bacillati</taxon>
        <taxon>Actinomycetota</taxon>
        <taxon>Actinomycetes</taxon>
        <taxon>Pseudonocardiales</taxon>
        <taxon>Pseudonocardiaceae</taxon>
        <taxon>Actinocrispum</taxon>
    </lineage>
</organism>
<dbReference type="AlphaFoldDB" id="A0A4R2JYB6"/>
<dbReference type="InterPro" id="IPR013856">
    <property type="entry name" value="Peptidase_M4_domain"/>
</dbReference>
<keyword evidence="4 9" id="KW-0732">Signal</keyword>
<feature type="chain" id="PRO_5020627620" evidence="9">
    <location>
        <begin position="27"/>
        <end position="762"/>
    </location>
</feature>
<dbReference type="GO" id="GO:0006508">
    <property type="term" value="P:proteolysis"/>
    <property type="evidence" value="ECO:0007669"/>
    <property type="project" value="UniProtKB-KW"/>
</dbReference>
<dbReference type="Gene3D" id="3.10.450.40">
    <property type="match status" value="1"/>
</dbReference>
<dbReference type="InterPro" id="IPR027268">
    <property type="entry name" value="Peptidase_M4/M1_CTD_sf"/>
</dbReference>
<evidence type="ECO:0000259" key="12">
    <source>
        <dbReference type="Pfam" id="PF03413"/>
    </source>
</evidence>
<evidence type="ECO:0000256" key="7">
    <source>
        <dbReference type="ARBA" id="ARBA00023049"/>
    </source>
</evidence>
<dbReference type="Pfam" id="PF03413">
    <property type="entry name" value="PepSY"/>
    <property type="match status" value="1"/>
</dbReference>
<feature type="domain" description="FTP" evidence="13">
    <location>
        <begin position="73"/>
        <end position="106"/>
    </location>
</feature>
<comment type="caution">
    <text evidence="14">The sequence shown here is derived from an EMBL/GenBank/DDBJ whole genome shotgun (WGS) entry which is preliminary data.</text>
</comment>
<keyword evidence="5" id="KW-0378">Hydrolase</keyword>
<dbReference type="EMBL" id="SLWS01000002">
    <property type="protein sequence ID" value="TCO62376.1"/>
    <property type="molecule type" value="Genomic_DNA"/>
</dbReference>
<dbReference type="Pfam" id="PF02868">
    <property type="entry name" value="Peptidase_M4_C"/>
    <property type="match status" value="1"/>
</dbReference>
<keyword evidence="2 14" id="KW-0645">Protease</keyword>
<keyword evidence="6" id="KW-0862">Zinc</keyword>
<feature type="domain" description="PepSY" evidence="12">
    <location>
        <begin position="123"/>
        <end position="192"/>
    </location>
</feature>
<dbReference type="InterPro" id="IPR011096">
    <property type="entry name" value="FTP_domain"/>
</dbReference>
<dbReference type="GO" id="GO:0004222">
    <property type="term" value="F:metalloendopeptidase activity"/>
    <property type="evidence" value="ECO:0007669"/>
    <property type="project" value="InterPro"/>
</dbReference>
<dbReference type="Gene3D" id="2.60.120.260">
    <property type="entry name" value="Galactose-binding domain-like"/>
    <property type="match status" value="1"/>
</dbReference>
<evidence type="ECO:0000256" key="5">
    <source>
        <dbReference type="ARBA" id="ARBA00022801"/>
    </source>
</evidence>
<keyword evidence="7 14" id="KW-0482">Metalloprotease</keyword>
<evidence type="ECO:0000313" key="15">
    <source>
        <dbReference type="Proteomes" id="UP000295680"/>
    </source>
</evidence>
<dbReference type="PANTHER" id="PTHR33794">
    <property type="entry name" value="BACILLOLYSIN"/>
    <property type="match status" value="1"/>
</dbReference>
<feature type="signal peptide" evidence="9">
    <location>
        <begin position="1"/>
        <end position="26"/>
    </location>
</feature>
<dbReference type="InterPro" id="IPR015919">
    <property type="entry name" value="Cadherin-like_sf"/>
</dbReference>
<evidence type="ECO:0000256" key="4">
    <source>
        <dbReference type="ARBA" id="ARBA00022729"/>
    </source>
</evidence>
<evidence type="ECO:0000256" key="2">
    <source>
        <dbReference type="ARBA" id="ARBA00022670"/>
    </source>
</evidence>
<dbReference type="GO" id="GO:0005975">
    <property type="term" value="P:carbohydrate metabolic process"/>
    <property type="evidence" value="ECO:0007669"/>
    <property type="project" value="UniProtKB-ARBA"/>
</dbReference>
<dbReference type="Gene3D" id="1.10.390.10">
    <property type="entry name" value="Neutral Protease Domain 2"/>
    <property type="match status" value="1"/>
</dbReference>
<dbReference type="GO" id="GO:0016020">
    <property type="term" value="C:membrane"/>
    <property type="evidence" value="ECO:0007669"/>
    <property type="project" value="InterPro"/>
</dbReference>
<evidence type="ECO:0000256" key="6">
    <source>
        <dbReference type="ARBA" id="ARBA00022833"/>
    </source>
</evidence>
<comment type="cofactor">
    <cofactor evidence="1">
        <name>Zn(2+)</name>
        <dbReference type="ChEBI" id="CHEBI:29105"/>
    </cofactor>
</comment>
<feature type="domain" description="Peptidase M4 C-terminal" evidence="11">
    <location>
        <begin position="349"/>
        <end position="507"/>
    </location>
</feature>
<evidence type="ECO:0000259" key="10">
    <source>
        <dbReference type="Pfam" id="PF01447"/>
    </source>
</evidence>
<proteinExistence type="predicted"/>
<keyword evidence="8" id="KW-0865">Zymogen</keyword>
<sequence>MKVRPAAVLTAAFSLVVGAIAGTATAAPMTSPAPLTADALAVNAAAAVVATDKAALHASNDDQFVQHPVISTGNMKYVPYDRTYKGMRVYGGDFVVATNLSGQVVATSVAQEQTISLASTTPKLTAQQAQAIARTEAGKTSKVDSVGGAELLTYALGTPRLAYEVGTTGRDSDGPSKLSVYVDANTGQVVKTQEHVMHGDGNTAWNGPKPVHLDTTQSGSTFSLRDPAHPTEQCQDAANNTTFSKSTDSFGNGNATSKETGCADAFFDIQVENKMLAQWLNRNSFDGNGGGWPIRVGLNDLNAFYDGTQVQIGHNQQNQWISSLDVVGHEHGHGIDDHTPGGISGNGTQEFVADVFGAATEGFANEPSGFDTPDYLVGETINLVGQGPIRNMFNPSALGHKNCYDNQIPSTEVHAAAGPGNHWFYLVAEGTNPTDGQPTSTTCNGSTVTGLGLQNAMKIFYAAMQLKTSASSYLLYRTWTLTAAKNFTPGDCTSFNTVKAAWDAVSVPAQPGDPTCNPTGGNPVVNNPGNQSTVINTPVNLQLTATGGTTPYTWTGSGLPAGLSISPSGLISGTPNTIGNSNVTVTVSDSSNPKKTGSASFTWAVTQISQCTSPGQKFTNPGFESGATGWTATPAVIGANGSQQPTHGGTQNAWLDGYGTTHTDSLSQSVAIPANCKASLTFFLHIDTDETTTTTQFDKLTVTAGSTTLGTFSNLNAANGYVQKTFDVSSFAGQTVTIKWNAVEDASLQTSFVIDDTALTAS</sequence>
<dbReference type="Gene3D" id="3.10.170.10">
    <property type="match status" value="1"/>
</dbReference>
<dbReference type="Proteomes" id="UP000295680">
    <property type="component" value="Unassembled WGS sequence"/>
</dbReference>
<dbReference type="Pfam" id="PF07504">
    <property type="entry name" value="FTP"/>
    <property type="match status" value="1"/>
</dbReference>
<dbReference type="RefSeq" id="WP_132114095.1">
    <property type="nucleotide sequence ID" value="NZ_SLWS01000002.1"/>
</dbReference>
<dbReference type="SUPFAM" id="SSF55486">
    <property type="entry name" value="Metalloproteases ('zincins'), catalytic domain"/>
    <property type="match status" value="1"/>
</dbReference>
<dbReference type="PANTHER" id="PTHR33794:SF1">
    <property type="entry name" value="BACILLOLYSIN"/>
    <property type="match status" value="1"/>
</dbReference>